<comment type="caution">
    <text evidence="2">The sequence shown here is derived from an EMBL/GenBank/DDBJ whole genome shotgun (WGS) entry which is preliminary data.</text>
</comment>
<name>K6WQD9_9MICO</name>
<evidence type="ECO:0000313" key="2">
    <source>
        <dbReference type="EMBL" id="GAB94292.1"/>
    </source>
</evidence>
<gene>
    <name evidence="2" type="ORF">KILIM_004_00830</name>
</gene>
<dbReference type="EMBL" id="BAHD01000004">
    <property type="protein sequence ID" value="GAB94292.1"/>
    <property type="molecule type" value="Genomic_DNA"/>
</dbReference>
<sequence>MLSPWVKARNVMEDRKNAKAGPSCGHIAIIPRLPFGAYSAVSSVAPAHSPPTAKPWKKRAATSRAGAQMPMPSSNMPKAPVE</sequence>
<proteinExistence type="predicted"/>
<dbReference type="Proteomes" id="UP000008366">
    <property type="component" value="Unassembled WGS sequence"/>
</dbReference>
<accession>K6WQD9</accession>
<protein>
    <submittedName>
        <fullName evidence="2">Uncharacterized protein</fullName>
    </submittedName>
</protein>
<dbReference type="AlphaFoldDB" id="K6WQD9"/>
<organism evidence="2 3">
    <name type="scientific">Kineosphaera limosa NBRC 100340</name>
    <dbReference type="NCBI Taxonomy" id="1184609"/>
    <lineage>
        <taxon>Bacteria</taxon>
        <taxon>Bacillati</taxon>
        <taxon>Actinomycetota</taxon>
        <taxon>Actinomycetes</taxon>
        <taxon>Micrococcales</taxon>
        <taxon>Dermatophilaceae</taxon>
        <taxon>Kineosphaera</taxon>
    </lineage>
</organism>
<evidence type="ECO:0000313" key="3">
    <source>
        <dbReference type="Proteomes" id="UP000008366"/>
    </source>
</evidence>
<feature type="region of interest" description="Disordered" evidence="1">
    <location>
        <begin position="44"/>
        <end position="82"/>
    </location>
</feature>
<evidence type="ECO:0000256" key="1">
    <source>
        <dbReference type="SAM" id="MobiDB-lite"/>
    </source>
</evidence>
<reference evidence="2 3" key="1">
    <citation type="submission" date="2012-08" db="EMBL/GenBank/DDBJ databases">
        <title>Whole genome shotgun sequence of Kineosphaera limosa NBRC 100340.</title>
        <authorList>
            <person name="Yoshida I."/>
            <person name="Isaki S."/>
            <person name="Hosoyama A."/>
            <person name="Tsuchikane K."/>
            <person name="Katsumata H."/>
            <person name="Ando Y."/>
            <person name="Ohji S."/>
            <person name="Hamada M."/>
            <person name="Tamura T."/>
            <person name="Yamazoe A."/>
            <person name="Yamazaki S."/>
            <person name="Fujita N."/>
        </authorList>
    </citation>
    <scope>NUCLEOTIDE SEQUENCE [LARGE SCALE GENOMIC DNA]</scope>
    <source>
        <strain evidence="2 3">NBRC 100340</strain>
    </source>
</reference>
<keyword evidence="3" id="KW-1185">Reference proteome</keyword>